<feature type="transmembrane region" description="Helical" evidence="3">
    <location>
        <begin position="73"/>
        <end position="92"/>
    </location>
</feature>
<dbReference type="PANTHER" id="PTHR43245:SF51">
    <property type="entry name" value="SHORT CHAIN DEHYDROGENASE_REDUCTASE FAMILY 42E, MEMBER 2"/>
    <property type="match status" value="1"/>
</dbReference>
<dbReference type="Gene3D" id="3.40.50.720">
    <property type="entry name" value="NAD(P)-binding Rossmann-like Domain"/>
    <property type="match status" value="1"/>
</dbReference>
<keyword evidence="2" id="KW-0560">Oxidoreductase</keyword>
<comment type="similarity">
    <text evidence="1">Belongs to the 3-beta-HSD family.</text>
</comment>
<evidence type="ECO:0000256" key="1">
    <source>
        <dbReference type="ARBA" id="ARBA00009219"/>
    </source>
</evidence>
<evidence type="ECO:0000259" key="4">
    <source>
        <dbReference type="Pfam" id="PF01073"/>
    </source>
</evidence>
<sequence length="523" mass="57289">MVATVWLVVGCLLLLVLYIRLNDAKLGRVAPEAAAFSPKRWAPEDVRRTVDELAASPTSLLSAKLPPKTGRRYIITGGAGFLGGWMVLHLLARGEDPRRIRVLDIRRPIRKDLLEGAATEVEFIQVDVSDAKAVQAAFDKPWPLAVPGEPEPEITVFHTAATIRFFERHPDLLHLSEKVNLRGTQNVLDATRRAGASTFVYTSSGSISVHSNRFFLWPWEKEPKYFTQLVNDDDAIIPKRHEDFFSNYAVSKCNAERVVRAADKSPSGKSVLRTGCIRPGNGIYGPGGDLLVGVYLVKKTNPTWIPNILQSFIYVENCSLAHLCYEARLIEIQNGGKSPDVGGQAFCVADAGPPATYGDVYDALTQLSNGVCVFPKLSCTTMLGIAQLVEGYDLLRHFLAQSPLAVLTKLMPRLGGDITFLQPSMFALTVIHLIFDDSRARSSPEKGGLGYNGGITTLEGVCKVVLEHQRGDGEGWERVIAGHKEEGHGFGLARAEKGVEEVIEKVANTQGNYDNIVRTSRNG</sequence>
<accession>A0ABQ8KCS7</accession>
<evidence type="ECO:0000256" key="3">
    <source>
        <dbReference type="SAM" id="Phobius"/>
    </source>
</evidence>
<dbReference type="SUPFAM" id="SSF51735">
    <property type="entry name" value="NAD(P)-binding Rossmann-fold domains"/>
    <property type="match status" value="1"/>
</dbReference>
<feature type="domain" description="3-beta hydroxysteroid dehydrogenase/isomerase" evidence="4">
    <location>
        <begin position="74"/>
        <end position="362"/>
    </location>
</feature>
<comment type="caution">
    <text evidence="5">The sequence shown here is derived from an EMBL/GenBank/DDBJ whole genome shotgun (WGS) entry which is preliminary data.</text>
</comment>
<dbReference type="Pfam" id="PF01073">
    <property type="entry name" value="3Beta_HSD"/>
    <property type="match status" value="1"/>
</dbReference>
<dbReference type="InterPro" id="IPR050177">
    <property type="entry name" value="Lipid_A_modif_metabolic_enz"/>
</dbReference>
<dbReference type="InterPro" id="IPR036291">
    <property type="entry name" value="NAD(P)-bd_dom_sf"/>
</dbReference>
<keyword evidence="3" id="KW-1133">Transmembrane helix</keyword>
<evidence type="ECO:0000313" key="6">
    <source>
        <dbReference type="Proteomes" id="UP000814176"/>
    </source>
</evidence>
<dbReference type="GeneID" id="72006965"/>
<reference evidence="5 6" key="1">
    <citation type="journal article" date="2021" name="Environ. Microbiol.">
        <title>Gene family expansions and transcriptome signatures uncover fungal adaptations to wood decay.</title>
        <authorList>
            <person name="Hage H."/>
            <person name="Miyauchi S."/>
            <person name="Viragh M."/>
            <person name="Drula E."/>
            <person name="Min B."/>
            <person name="Chaduli D."/>
            <person name="Navarro D."/>
            <person name="Favel A."/>
            <person name="Norest M."/>
            <person name="Lesage-Meessen L."/>
            <person name="Balint B."/>
            <person name="Merenyi Z."/>
            <person name="de Eugenio L."/>
            <person name="Morin E."/>
            <person name="Martinez A.T."/>
            <person name="Baldrian P."/>
            <person name="Stursova M."/>
            <person name="Martinez M.J."/>
            <person name="Novotny C."/>
            <person name="Magnuson J.K."/>
            <person name="Spatafora J.W."/>
            <person name="Maurice S."/>
            <person name="Pangilinan J."/>
            <person name="Andreopoulos W."/>
            <person name="LaButti K."/>
            <person name="Hundley H."/>
            <person name="Na H."/>
            <person name="Kuo A."/>
            <person name="Barry K."/>
            <person name="Lipzen A."/>
            <person name="Henrissat B."/>
            <person name="Riley R."/>
            <person name="Ahrendt S."/>
            <person name="Nagy L.G."/>
            <person name="Grigoriev I.V."/>
            <person name="Martin F."/>
            <person name="Rosso M.N."/>
        </authorList>
    </citation>
    <scope>NUCLEOTIDE SEQUENCE [LARGE SCALE GENOMIC DNA]</scope>
    <source>
        <strain evidence="5 6">CIRM-BRFM 1785</strain>
    </source>
</reference>
<keyword evidence="3" id="KW-0472">Membrane</keyword>
<keyword evidence="3" id="KW-0812">Transmembrane</keyword>
<proteinExistence type="inferred from homology"/>
<name>A0ABQ8KCS7_9APHY</name>
<dbReference type="InterPro" id="IPR002225">
    <property type="entry name" value="3Beta_OHSteriod_DH/Estase"/>
</dbReference>
<keyword evidence="6" id="KW-1185">Reference proteome</keyword>
<dbReference type="EMBL" id="JADCUA010000013">
    <property type="protein sequence ID" value="KAH9835296.1"/>
    <property type="molecule type" value="Genomic_DNA"/>
</dbReference>
<dbReference type="RefSeq" id="XP_047777729.1">
    <property type="nucleotide sequence ID" value="XM_047926233.1"/>
</dbReference>
<gene>
    <name evidence="5" type="ORF">C8Q71DRAFT_823101</name>
</gene>
<dbReference type="PANTHER" id="PTHR43245">
    <property type="entry name" value="BIFUNCTIONAL POLYMYXIN RESISTANCE PROTEIN ARNA"/>
    <property type="match status" value="1"/>
</dbReference>
<organism evidence="5 6">
    <name type="scientific">Rhodofomes roseus</name>
    <dbReference type="NCBI Taxonomy" id="34475"/>
    <lineage>
        <taxon>Eukaryota</taxon>
        <taxon>Fungi</taxon>
        <taxon>Dikarya</taxon>
        <taxon>Basidiomycota</taxon>
        <taxon>Agaricomycotina</taxon>
        <taxon>Agaricomycetes</taxon>
        <taxon>Polyporales</taxon>
        <taxon>Rhodofomes</taxon>
    </lineage>
</organism>
<evidence type="ECO:0000313" key="5">
    <source>
        <dbReference type="EMBL" id="KAH9835296.1"/>
    </source>
</evidence>
<evidence type="ECO:0000256" key="2">
    <source>
        <dbReference type="ARBA" id="ARBA00023002"/>
    </source>
</evidence>
<protein>
    <submittedName>
        <fullName evidence="5">NAD(P)-binding protein</fullName>
    </submittedName>
</protein>
<dbReference type="Proteomes" id="UP000814176">
    <property type="component" value="Unassembled WGS sequence"/>
</dbReference>